<dbReference type="PROSITE" id="PS51904">
    <property type="entry name" value="GLYCOSYL_HYDROL_F25_2"/>
    <property type="match status" value="1"/>
</dbReference>
<dbReference type="InterPro" id="IPR018077">
    <property type="entry name" value="Glyco_hydro_fam25_subgr"/>
</dbReference>
<comment type="similarity">
    <text evidence="1">Belongs to the glycosyl hydrolase 25 family.</text>
</comment>
<dbReference type="GO" id="GO:0009253">
    <property type="term" value="P:peptidoglycan catabolic process"/>
    <property type="evidence" value="ECO:0007669"/>
    <property type="project" value="InterPro"/>
</dbReference>
<dbReference type="GO" id="GO:0016052">
    <property type="term" value="P:carbohydrate catabolic process"/>
    <property type="evidence" value="ECO:0007669"/>
    <property type="project" value="TreeGrafter"/>
</dbReference>
<evidence type="ECO:0000256" key="1">
    <source>
        <dbReference type="ARBA" id="ARBA00010646"/>
    </source>
</evidence>
<evidence type="ECO:0000313" key="6">
    <source>
        <dbReference type="Proteomes" id="UP000758856"/>
    </source>
</evidence>
<gene>
    <name evidence="4" type="ORF">GCM10008170_18010</name>
    <name evidence="5" type="ORF">JOD31_000700</name>
</gene>
<dbReference type="Proteomes" id="UP001143400">
    <property type="component" value="Unassembled WGS sequence"/>
</dbReference>
<dbReference type="InterPro" id="IPR002053">
    <property type="entry name" value="Glyco_hydro_25"/>
</dbReference>
<keyword evidence="3" id="KW-0326">Glycosidase</keyword>
<evidence type="ECO:0000313" key="7">
    <source>
        <dbReference type="Proteomes" id="UP001143400"/>
    </source>
</evidence>
<evidence type="ECO:0000256" key="3">
    <source>
        <dbReference type="ARBA" id="ARBA00023295"/>
    </source>
</evidence>
<evidence type="ECO:0000256" key="2">
    <source>
        <dbReference type="ARBA" id="ARBA00022801"/>
    </source>
</evidence>
<sequence length="272" mass="29607">MGRIGGSLAGRALRAGVAIAVASALSACSTVGPEIERTALHTDVGPNVGLGSPLTGVVTTPDDHAIHGIDVAKYQGAIDWSGVAAAGARFAYIKATEGGDRVDERFAENWAGARAAGVPRGAYHFYYFCRTGAEQAAWFKANVPVDPNALPMVLDMEWNPDSPSCKRRPPREEILREMSVFLRMIERHYGKRPAIYTSVDFHRDVLVGAFPDYHFWLRSVAGHPSIRYHLSRNFTLWQHTATGRIGGVTGNVDRNVFVGNTAAWRRFAATGL</sequence>
<dbReference type="AlphaFoldDB" id="A0A9W6MRZ9"/>
<dbReference type="SMART" id="SM00641">
    <property type="entry name" value="Glyco_25"/>
    <property type="match status" value="1"/>
</dbReference>
<evidence type="ECO:0000313" key="4">
    <source>
        <dbReference type="EMBL" id="GLK55782.1"/>
    </source>
</evidence>
<keyword evidence="2 4" id="KW-0378">Hydrolase</keyword>
<comment type="caution">
    <text evidence="4">The sequence shown here is derived from an EMBL/GenBank/DDBJ whole genome shotgun (WGS) entry which is preliminary data.</text>
</comment>
<dbReference type="Pfam" id="PF01183">
    <property type="entry name" value="Glyco_hydro_25"/>
    <property type="match status" value="1"/>
</dbReference>
<protein>
    <submittedName>
        <fullName evidence="4">Glycoside hydrolase</fullName>
    </submittedName>
    <submittedName>
        <fullName evidence="5">Lysozyme</fullName>
    </submittedName>
</protein>
<dbReference type="InterPro" id="IPR017853">
    <property type="entry name" value="GH"/>
</dbReference>
<reference evidence="4" key="1">
    <citation type="journal article" date="2014" name="Int. J. Syst. Evol. Microbiol.">
        <title>Complete genome sequence of Corynebacterium casei LMG S-19264T (=DSM 44701T), isolated from a smear-ripened cheese.</title>
        <authorList>
            <consortium name="US DOE Joint Genome Institute (JGI-PGF)"/>
            <person name="Walter F."/>
            <person name="Albersmeier A."/>
            <person name="Kalinowski J."/>
            <person name="Ruckert C."/>
        </authorList>
    </citation>
    <scope>NUCLEOTIDE SEQUENCE</scope>
    <source>
        <strain evidence="4">VKM B-1606</strain>
    </source>
</reference>
<proteinExistence type="inferred from homology"/>
<organism evidence="4 7">
    <name type="scientific">Methylopila capsulata</name>
    <dbReference type="NCBI Taxonomy" id="61654"/>
    <lineage>
        <taxon>Bacteria</taxon>
        <taxon>Pseudomonadati</taxon>
        <taxon>Pseudomonadota</taxon>
        <taxon>Alphaproteobacteria</taxon>
        <taxon>Hyphomicrobiales</taxon>
        <taxon>Methylopilaceae</taxon>
        <taxon>Methylopila</taxon>
    </lineage>
</organism>
<reference evidence="5 6" key="2">
    <citation type="submission" date="2021-01" db="EMBL/GenBank/DDBJ databases">
        <title>Genomic Encyclopedia of Type Strains, Phase IV (KMG-IV): sequencing the most valuable type-strain genomes for metagenomic binning, comparative biology and taxonomic classification.</title>
        <authorList>
            <person name="Goeker M."/>
        </authorList>
    </citation>
    <scope>NUCLEOTIDE SEQUENCE [LARGE SCALE GENOMIC DNA]</scope>
    <source>
        <strain evidence="5 6">DSM 6130</strain>
    </source>
</reference>
<dbReference type="PANTHER" id="PTHR34135">
    <property type="entry name" value="LYSOZYME"/>
    <property type="match status" value="1"/>
</dbReference>
<dbReference type="RefSeq" id="WP_204948906.1">
    <property type="nucleotide sequence ID" value="NZ_BSFF01000002.1"/>
</dbReference>
<keyword evidence="6" id="KW-1185">Reference proteome</keyword>
<evidence type="ECO:0000313" key="5">
    <source>
        <dbReference type="EMBL" id="MBM7850488.1"/>
    </source>
</evidence>
<dbReference type="EMBL" id="BSFF01000002">
    <property type="protein sequence ID" value="GLK55782.1"/>
    <property type="molecule type" value="Genomic_DNA"/>
</dbReference>
<dbReference type="EMBL" id="JAFBCY010000001">
    <property type="protein sequence ID" value="MBM7850488.1"/>
    <property type="molecule type" value="Genomic_DNA"/>
</dbReference>
<dbReference type="SUPFAM" id="SSF51445">
    <property type="entry name" value="(Trans)glycosidases"/>
    <property type="match status" value="1"/>
</dbReference>
<name>A0A9W6MRZ9_9HYPH</name>
<dbReference type="Gene3D" id="3.20.20.80">
    <property type="entry name" value="Glycosidases"/>
    <property type="match status" value="1"/>
</dbReference>
<accession>A0A9W6MRZ9</accession>
<dbReference type="PROSITE" id="PS51257">
    <property type="entry name" value="PROKAR_LIPOPROTEIN"/>
    <property type="match status" value="1"/>
</dbReference>
<dbReference type="GO" id="GO:0003796">
    <property type="term" value="F:lysozyme activity"/>
    <property type="evidence" value="ECO:0007669"/>
    <property type="project" value="InterPro"/>
</dbReference>
<dbReference type="CDD" id="cd06413">
    <property type="entry name" value="GH25_muramidase_1"/>
    <property type="match status" value="1"/>
</dbReference>
<dbReference type="GO" id="GO:0016998">
    <property type="term" value="P:cell wall macromolecule catabolic process"/>
    <property type="evidence" value="ECO:0007669"/>
    <property type="project" value="InterPro"/>
</dbReference>
<dbReference type="PANTHER" id="PTHR34135:SF2">
    <property type="entry name" value="LYSOZYME"/>
    <property type="match status" value="1"/>
</dbReference>
<reference evidence="4" key="3">
    <citation type="submission" date="2023-01" db="EMBL/GenBank/DDBJ databases">
        <authorList>
            <person name="Sun Q."/>
            <person name="Evtushenko L."/>
        </authorList>
    </citation>
    <scope>NUCLEOTIDE SEQUENCE</scope>
    <source>
        <strain evidence="4">VKM B-1606</strain>
    </source>
</reference>
<dbReference type="Proteomes" id="UP000758856">
    <property type="component" value="Unassembled WGS sequence"/>
</dbReference>